<keyword evidence="4 10" id="KW-0812">Transmembrane</keyword>
<dbReference type="EMBL" id="PKMF04000148">
    <property type="protein sequence ID" value="KAK7846900.1"/>
    <property type="molecule type" value="Genomic_DNA"/>
</dbReference>
<comment type="similarity">
    <text evidence="2">Belongs to the RLP family.</text>
</comment>
<evidence type="ECO:0000256" key="8">
    <source>
        <dbReference type="ARBA" id="ARBA00023136"/>
    </source>
</evidence>
<keyword evidence="12" id="KW-1185">Reference proteome</keyword>
<dbReference type="PRINTS" id="PR00019">
    <property type="entry name" value="LEURICHRPT"/>
</dbReference>
<evidence type="ECO:0000313" key="11">
    <source>
        <dbReference type="EMBL" id="KAK7846900.1"/>
    </source>
</evidence>
<evidence type="ECO:0000256" key="3">
    <source>
        <dbReference type="ARBA" id="ARBA00022614"/>
    </source>
</evidence>
<evidence type="ECO:0000256" key="6">
    <source>
        <dbReference type="ARBA" id="ARBA00022737"/>
    </source>
</evidence>
<dbReference type="SUPFAM" id="SSF52047">
    <property type="entry name" value="RNI-like"/>
    <property type="match status" value="1"/>
</dbReference>
<dbReference type="Proteomes" id="UP000237347">
    <property type="component" value="Unassembled WGS sequence"/>
</dbReference>
<dbReference type="GO" id="GO:0016020">
    <property type="term" value="C:membrane"/>
    <property type="evidence" value="ECO:0007669"/>
    <property type="project" value="UniProtKB-SubCell"/>
</dbReference>
<dbReference type="FunFam" id="3.80.10.10:FF:000111">
    <property type="entry name" value="LRR receptor-like serine/threonine-protein kinase ERECTA"/>
    <property type="match status" value="1"/>
</dbReference>
<dbReference type="InterPro" id="IPR003591">
    <property type="entry name" value="Leu-rich_rpt_typical-subtyp"/>
</dbReference>
<comment type="subcellular location">
    <subcellularLocation>
        <location evidence="1">Membrane</location>
        <topology evidence="1">Single-pass membrane protein</topology>
    </subcellularLocation>
</comment>
<proteinExistence type="inferred from homology"/>
<dbReference type="PROSITE" id="PS51450">
    <property type="entry name" value="LRR"/>
    <property type="match status" value="1"/>
</dbReference>
<evidence type="ECO:0000256" key="1">
    <source>
        <dbReference type="ARBA" id="ARBA00004167"/>
    </source>
</evidence>
<keyword evidence="3" id="KW-0433">Leucine-rich repeat</keyword>
<evidence type="ECO:0000256" key="5">
    <source>
        <dbReference type="ARBA" id="ARBA00022729"/>
    </source>
</evidence>
<evidence type="ECO:0000256" key="10">
    <source>
        <dbReference type="SAM" id="Phobius"/>
    </source>
</evidence>
<protein>
    <submittedName>
        <fullName evidence="11">Receptor-like protein 15</fullName>
    </submittedName>
</protein>
<keyword evidence="8 10" id="KW-0472">Membrane</keyword>
<feature type="transmembrane region" description="Helical" evidence="10">
    <location>
        <begin position="423"/>
        <end position="445"/>
    </location>
</feature>
<keyword evidence="6" id="KW-0677">Repeat</keyword>
<evidence type="ECO:0000256" key="7">
    <source>
        <dbReference type="ARBA" id="ARBA00022989"/>
    </source>
</evidence>
<organism evidence="11 12">
    <name type="scientific">Quercus suber</name>
    <name type="common">Cork oak</name>
    <dbReference type="NCBI Taxonomy" id="58331"/>
    <lineage>
        <taxon>Eukaryota</taxon>
        <taxon>Viridiplantae</taxon>
        <taxon>Streptophyta</taxon>
        <taxon>Embryophyta</taxon>
        <taxon>Tracheophyta</taxon>
        <taxon>Spermatophyta</taxon>
        <taxon>Magnoliopsida</taxon>
        <taxon>eudicotyledons</taxon>
        <taxon>Gunneridae</taxon>
        <taxon>Pentapetalae</taxon>
        <taxon>rosids</taxon>
        <taxon>fabids</taxon>
        <taxon>Fagales</taxon>
        <taxon>Fagaceae</taxon>
        <taxon>Quercus</taxon>
    </lineage>
</organism>
<keyword evidence="9" id="KW-0325">Glycoprotein</keyword>
<comment type="caution">
    <text evidence="11">The sequence shown here is derived from an EMBL/GenBank/DDBJ whole genome shotgun (WGS) entry which is preliminary data.</text>
</comment>
<keyword evidence="5" id="KW-0732">Signal</keyword>
<dbReference type="InterPro" id="IPR051502">
    <property type="entry name" value="RLP_Defense_Trigger"/>
</dbReference>
<dbReference type="Pfam" id="PF00560">
    <property type="entry name" value="LRR_1"/>
    <property type="match status" value="4"/>
</dbReference>
<dbReference type="AlphaFoldDB" id="A0AAW0L6K0"/>
<evidence type="ECO:0000313" key="12">
    <source>
        <dbReference type="Proteomes" id="UP000237347"/>
    </source>
</evidence>
<evidence type="ECO:0000256" key="2">
    <source>
        <dbReference type="ARBA" id="ARBA00009592"/>
    </source>
</evidence>
<evidence type="ECO:0000256" key="4">
    <source>
        <dbReference type="ARBA" id="ARBA00022692"/>
    </source>
</evidence>
<dbReference type="Gene3D" id="3.80.10.10">
    <property type="entry name" value="Ribonuclease Inhibitor"/>
    <property type="match status" value="2"/>
</dbReference>
<dbReference type="SMART" id="SM00369">
    <property type="entry name" value="LRR_TYP"/>
    <property type="match status" value="3"/>
</dbReference>
<dbReference type="FunFam" id="3.80.10.10:FF:000041">
    <property type="entry name" value="LRR receptor-like serine/threonine-protein kinase ERECTA"/>
    <property type="match status" value="2"/>
</dbReference>
<keyword evidence="7 10" id="KW-1133">Transmembrane helix</keyword>
<dbReference type="InterPro" id="IPR032675">
    <property type="entry name" value="LRR_dom_sf"/>
</dbReference>
<evidence type="ECO:0000256" key="9">
    <source>
        <dbReference type="ARBA" id="ARBA00023180"/>
    </source>
</evidence>
<dbReference type="PANTHER" id="PTHR48062:SF21">
    <property type="entry name" value="RECEPTOR-LIKE PROTEIN 12"/>
    <property type="match status" value="1"/>
</dbReference>
<dbReference type="PANTHER" id="PTHR48062">
    <property type="entry name" value="RECEPTOR-LIKE PROTEIN 14"/>
    <property type="match status" value="1"/>
</dbReference>
<dbReference type="Pfam" id="PF13855">
    <property type="entry name" value="LRR_8"/>
    <property type="match status" value="1"/>
</dbReference>
<dbReference type="InterPro" id="IPR001611">
    <property type="entry name" value="Leu-rich_rpt"/>
</dbReference>
<sequence>MPVHFTMGCHSLIFLKLSYNNFNGQIFPTNFNLTNLKYLYLDNNHFSGKIPNSISLMINGAIIDFSNNNLLGMLPMWMGNMSQLTTIVMANNQLEGPIPIELCKLFNLEFFDLSENNLFGLFFHLNENSLSGPIPRVFPNNSNLVTLNLRDNYLSGNIPDWIGSVSSLSILLLGENHLEGRIPIQLRLLQNLNLLDLSFNKISGPIPHCSLSNLTFASADEYNSRGLSYVDFTYPKSPTWAYLLEAPEIDAWAHVGLIEEVEFTTKSRTYSYKGVILNYLFGIDLSSNMLVGEIPPQLGRISSNIRAINLSHNYLNGSIPITFSNLKQMESLDLSYNKLNGKIPPQLTELTSLEVFSVAHNNLSGTLPDRKNQFGTFDENSYEGNPLLCGPPLHKDCSKFGPLSIMPLDHMEEKSESFMDIGVFYISFVVAYIIVLLGIVTVLYINPYWRKAWFNLIEECIDTCYCFVVVYYHKLFNFRLA</sequence>
<name>A0AAW0L6K0_QUESU</name>
<reference evidence="11 12" key="1">
    <citation type="journal article" date="2018" name="Sci. Data">
        <title>The draft genome sequence of cork oak.</title>
        <authorList>
            <person name="Ramos A.M."/>
            <person name="Usie A."/>
            <person name="Barbosa P."/>
            <person name="Barros P.M."/>
            <person name="Capote T."/>
            <person name="Chaves I."/>
            <person name="Simoes F."/>
            <person name="Abreu I."/>
            <person name="Carrasquinho I."/>
            <person name="Faro C."/>
            <person name="Guimaraes J.B."/>
            <person name="Mendonca D."/>
            <person name="Nobrega F."/>
            <person name="Rodrigues L."/>
            <person name="Saibo N.J.M."/>
            <person name="Varela M.C."/>
            <person name="Egas C."/>
            <person name="Matos J."/>
            <person name="Miguel C.M."/>
            <person name="Oliveira M.M."/>
            <person name="Ricardo C.P."/>
            <person name="Goncalves S."/>
        </authorList>
    </citation>
    <scope>NUCLEOTIDE SEQUENCE [LARGE SCALE GENOMIC DNA]</scope>
    <source>
        <strain evidence="12">cv. HL8</strain>
    </source>
</reference>
<gene>
    <name evidence="11" type="primary">RLP15_28</name>
    <name evidence="11" type="ORF">CFP56_007341</name>
</gene>
<accession>A0AAW0L6K0</accession>